<dbReference type="CDD" id="cd04301">
    <property type="entry name" value="NAT_SF"/>
    <property type="match status" value="1"/>
</dbReference>
<evidence type="ECO:0000259" key="4">
    <source>
        <dbReference type="PROSITE" id="PS51186"/>
    </source>
</evidence>
<evidence type="ECO:0000313" key="5">
    <source>
        <dbReference type="EMBL" id="ACU86880.1"/>
    </source>
</evidence>
<name>C7MAZ3_BRAFD</name>
<dbReference type="OrthoDB" id="8593648at2"/>
<evidence type="ECO:0000313" key="6">
    <source>
        <dbReference type="Proteomes" id="UP000001919"/>
    </source>
</evidence>
<dbReference type="AlphaFoldDB" id="C7MAZ3"/>
<reference evidence="5 6" key="1">
    <citation type="journal article" date="2009" name="Stand. Genomic Sci.">
        <title>Complete genome sequence of Brachybacterium faecium type strain (Schefferle 6-10).</title>
        <authorList>
            <person name="Lapidus A."/>
            <person name="Pukall R."/>
            <person name="Labuttii K."/>
            <person name="Copeland A."/>
            <person name="Del Rio T.G."/>
            <person name="Nolan M."/>
            <person name="Chen F."/>
            <person name="Lucas S."/>
            <person name="Tice H."/>
            <person name="Cheng J.F."/>
            <person name="Bruce D."/>
            <person name="Goodwin L."/>
            <person name="Pitluck S."/>
            <person name="Rohde M."/>
            <person name="Goker M."/>
            <person name="Pati A."/>
            <person name="Ivanova N."/>
            <person name="Mavrommatis K."/>
            <person name="Chen A."/>
            <person name="Palaniappan K."/>
            <person name="D'haeseleer P."/>
            <person name="Chain P."/>
            <person name="Bristow J."/>
            <person name="Eisen J.A."/>
            <person name="Markowitz V."/>
            <person name="Hugenholtz P."/>
            <person name="Kyrpides N.C."/>
            <person name="Klenk H.P."/>
        </authorList>
    </citation>
    <scope>NUCLEOTIDE SEQUENCE [LARGE SCALE GENOMIC DNA]</scope>
    <source>
        <strain evidence="6">ATCC 43885 / DSM 4810 / JCM 11609 / LMG 19847 / NBRC 14762 / NCIMB 9860 / 6-10</strain>
    </source>
</reference>
<dbReference type="EMBL" id="CP001643">
    <property type="protein sequence ID" value="ACU86880.1"/>
    <property type="molecule type" value="Genomic_DNA"/>
</dbReference>
<protein>
    <submittedName>
        <fullName evidence="5">Acetyltransferase</fullName>
    </submittedName>
</protein>
<dbReference type="InterPro" id="IPR050832">
    <property type="entry name" value="Bact_Acetyltransf"/>
</dbReference>
<dbReference type="Gene3D" id="3.40.630.30">
    <property type="match status" value="1"/>
</dbReference>
<keyword evidence="2" id="KW-0012">Acyltransferase</keyword>
<evidence type="ECO:0000256" key="2">
    <source>
        <dbReference type="ARBA" id="ARBA00023315"/>
    </source>
</evidence>
<dbReference type="PROSITE" id="PS51186">
    <property type="entry name" value="GNAT"/>
    <property type="match status" value="1"/>
</dbReference>
<evidence type="ECO:0000256" key="1">
    <source>
        <dbReference type="ARBA" id="ARBA00022679"/>
    </source>
</evidence>
<dbReference type="PANTHER" id="PTHR43877">
    <property type="entry name" value="AMINOALKYLPHOSPHONATE N-ACETYLTRANSFERASE-RELATED-RELATED"/>
    <property type="match status" value="1"/>
</dbReference>
<dbReference type="SUPFAM" id="SSF55729">
    <property type="entry name" value="Acyl-CoA N-acyltransferases (Nat)"/>
    <property type="match status" value="1"/>
</dbReference>
<keyword evidence="6" id="KW-1185">Reference proteome</keyword>
<accession>C7MAZ3</accession>
<dbReference type="Proteomes" id="UP000001919">
    <property type="component" value="Chromosome"/>
</dbReference>
<sequence length="283" mass="30756">MLMTSQDIDPQAVLGFIVRRQQTPETACAYLGTDPSEIRADLEGLDQHWLETVRISASADGRIHGAAVVEWDEELDRSWVHGPWVEEDALRTAGPELLAAVTAQAPVTAHEMYADVAHDGLAWLAQHCGWRAGEANFEYSRTSPPPAGPQASDARAATGADEPTLRELHEREFPGTYATTEQLLDPDGTYSTSVIDGERAPVGYVSWQLQGEAAVYIDFLAVHPGARRKGLGQRLIAAAQEASGRSTVALTVDEHRPDARAFYAALGFTVTAATRPYRLQRPA</sequence>
<evidence type="ECO:0000256" key="3">
    <source>
        <dbReference type="SAM" id="MobiDB-lite"/>
    </source>
</evidence>
<dbReference type="InterPro" id="IPR000182">
    <property type="entry name" value="GNAT_dom"/>
</dbReference>
<organism evidence="5 6">
    <name type="scientific">Brachybacterium faecium (strain ATCC 43885 / DSM 4810 / JCM 11609 / LMG 19847 / NBRC 14762 / NCIMB 9860 / 6-10)</name>
    <dbReference type="NCBI Taxonomy" id="446465"/>
    <lineage>
        <taxon>Bacteria</taxon>
        <taxon>Bacillati</taxon>
        <taxon>Actinomycetota</taxon>
        <taxon>Actinomycetes</taxon>
        <taxon>Micrococcales</taxon>
        <taxon>Dermabacteraceae</taxon>
        <taxon>Brachybacterium</taxon>
    </lineage>
</organism>
<dbReference type="STRING" id="446465.Bfae_31200"/>
<dbReference type="Pfam" id="PF00583">
    <property type="entry name" value="Acetyltransf_1"/>
    <property type="match status" value="1"/>
</dbReference>
<proteinExistence type="predicted"/>
<dbReference type="GO" id="GO:0016747">
    <property type="term" value="F:acyltransferase activity, transferring groups other than amino-acyl groups"/>
    <property type="evidence" value="ECO:0007669"/>
    <property type="project" value="InterPro"/>
</dbReference>
<dbReference type="PATRIC" id="fig|446465.5.peg.3087"/>
<gene>
    <name evidence="5" type="ordered locus">Bfae_31200</name>
</gene>
<dbReference type="KEGG" id="bfa:Bfae_31200"/>
<feature type="domain" description="N-acetyltransferase" evidence="4">
    <location>
        <begin position="152"/>
        <end position="283"/>
    </location>
</feature>
<feature type="region of interest" description="Disordered" evidence="3">
    <location>
        <begin position="139"/>
        <end position="160"/>
    </location>
</feature>
<dbReference type="InterPro" id="IPR016181">
    <property type="entry name" value="Acyl_CoA_acyltransferase"/>
</dbReference>
<dbReference type="eggNOG" id="COG0456">
    <property type="taxonomic scope" value="Bacteria"/>
</dbReference>
<keyword evidence="1 5" id="KW-0808">Transferase</keyword>
<dbReference type="HOGENOM" id="CLU_948892_0_0_11"/>